<evidence type="ECO:0000256" key="4">
    <source>
        <dbReference type="SAM" id="MobiDB-lite"/>
    </source>
</evidence>
<comment type="caution">
    <text evidence="6">The sequence shown here is derived from an EMBL/GenBank/DDBJ whole genome shotgun (WGS) entry which is preliminary data.</text>
</comment>
<dbReference type="PANTHER" id="PTHR11006">
    <property type="entry name" value="PROTEIN ARGININE N-METHYLTRANSFERASE"/>
    <property type="match status" value="1"/>
</dbReference>
<evidence type="ECO:0000313" key="6">
    <source>
        <dbReference type="EMBL" id="OEH76231.1"/>
    </source>
</evidence>
<dbReference type="SUPFAM" id="SSF53335">
    <property type="entry name" value="S-adenosyl-L-methionine-dependent methyltransferases"/>
    <property type="match status" value="1"/>
</dbReference>
<proteinExistence type="predicted"/>
<dbReference type="AlphaFoldDB" id="A0A1D3CYF7"/>
<dbReference type="Pfam" id="PF22528">
    <property type="entry name" value="PRMT_C"/>
    <property type="match status" value="1"/>
</dbReference>
<feature type="domain" description="Protein arginine N-methyltransferase" evidence="5">
    <location>
        <begin position="152"/>
        <end position="258"/>
    </location>
</feature>
<evidence type="ECO:0000256" key="2">
    <source>
        <dbReference type="ARBA" id="ARBA00022679"/>
    </source>
</evidence>
<keyword evidence="7" id="KW-1185">Reference proteome</keyword>
<keyword evidence="1" id="KW-0489">Methyltransferase</keyword>
<feature type="compositionally biased region" description="Polar residues" evidence="4">
    <location>
        <begin position="328"/>
        <end position="344"/>
    </location>
</feature>
<protein>
    <recommendedName>
        <fullName evidence="5">Protein arginine N-methyltransferase domain-containing protein</fullName>
    </recommendedName>
</protein>
<dbReference type="VEuPathDB" id="ToxoDB:cyc_08038"/>
<dbReference type="InterPro" id="IPR029063">
    <property type="entry name" value="SAM-dependent_MTases_sf"/>
</dbReference>
<feature type="region of interest" description="Disordered" evidence="4">
    <location>
        <begin position="325"/>
        <end position="344"/>
    </location>
</feature>
<dbReference type="Gene3D" id="2.70.160.11">
    <property type="entry name" value="Hnrnp arginine n-methyltransferase1"/>
    <property type="match status" value="1"/>
</dbReference>
<evidence type="ECO:0000256" key="3">
    <source>
        <dbReference type="ARBA" id="ARBA00022691"/>
    </source>
</evidence>
<dbReference type="InterPro" id="IPR055135">
    <property type="entry name" value="PRMT_dom"/>
</dbReference>
<reference evidence="6 7" key="1">
    <citation type="journal article" date="2016" name="BMC Genomics">
        <title>Comparative genomics reveals Cyclospora cayetanensis possesses coccidia-like metabolism and invasion components but unique surface antigens.</title>
        <authorList>
            <person name="Liu S."/>
            <person name="Wang L."/>
            <person name="Zheng H."/>
            <person name="Xu Z."/>
            <person name="Roellig D.M."/>
            <person name="Li N."/>
            <person name="Frace M.A."/>
            <person name="Tang K."/>
            <person name="Arrowood M.J."/>
            <person name="Moss D.M."/>
            <person name="Zhang L."/>
            <person name="Feng Y."/>
            <person name="Xiao L."/>
        </authorList>
    </citation>
    <scope>NUCLEOTIDE SEQUENCE [LARGE SCALE GENOMIC DNA]</scope>
    <source>
        <strain evidence="6 7">CHN_HEN01</strain>
    </source>
</reference>
<name>A0A1D3CYF7_9EIME</name>
<keyword evidence="2" id="KW-0808">Transferase</keyword>
<dbReference type="GO" id="GO:0032259">
    <property type="term" value="P:methylation"/>
    <property type="evidence" value="ECO:0007669"/>
    <property type="project" value="UniProtKB-KW"/>
</dbReference>
<dbReference type="GO" id="GO:0016274">
    <property type="term" value="F:protein-arginine N-methyltransferase activity"/>
    <property type="evidence" value="ECO:0007669"/>
    <property type="project" value="InterPro"/>
</dbReference>
<dbReference type="EMBL" id="JROU02001504">
    <property type="protein sequence ID" value="OEH76231.1"/>
    <property type="molecule type" value="Genomic_DNA"/>
</dbReference>
<gene>
    <name evidence="6" type="ORF">cyc_08038</name>
</gene>
<keyword evidence="3" id="KW-0949">S-adenosyl-L-methionine</keyword>
<sequence length="344" mass="37235">MVLEDCNEASSASVPPLCDAQDSEAAELGTTFIAGNSSGDGDSPALIAAAPTPTSTPVRMPSSGSVDYFRAYSDPRVHALMLRDWHRVSSYAAATASLAPLFRGKVVMDGVDIIVSEWMGFFLLHEGMLQSLLFARDMFLKPQSGLLLPCAARILVSLCSCSEVHDQQVGFLDDYCGFSFLPLQRQLLQQHAQTPLVLQLPPKACCCTPPAIVAELDLYTATPQQLQQIKRQVQLHVHQEATVHGFAFWFDVTFPGSSHAAEHDERRSVADGTQSSADVALYRGPMHAPSGMTLTVEAQLRQDASNPRFYQVSVDVLDAEVPDAQPHQALSRSKSICSDSTGTA</sequence>
<dbReference type="GO" id="GO:0042054">
    <property type="term" value="F:histone methyltransferase activity"/>
    <property type="evidence" value="ECO:0007669"/>
    <property type="project" value="TreeGrafter"/>
</dbReference>
<dbReference type="InterPro" id="IPR025799">
    <property type="entry name" value="Arg_MeTrfase"/>
</dbReference>
<dbReference type="Proteomes" id="UP000095192">
    <property type="component" value="Unassembled WGS sequence"/>
</dbReference>
<accession>A0A1D3CYF7</accession>
<dbReference type="VEuPathDB" id="ToxoDB:LOC34623862"/>
<evidence type="ECO:0000259" key="5">
    <source>
        <dbReference type="Pfam" id="PF22528"/>
    </source>
</evidence>
<dbReference type="Gene3D" id="3.40.50.150">
    <property type="entry name" value="Vaccinia Virus protein VP39"/>
    <property type="match status" value="2"/>
</dbReference>
<dbReference type="PANTHER" id="PTHR11006:SF4">
    <property type="entry name" value="PROTEIN ARGININE N-METHYLTRANSFERASE 7"/>
    <property type="match status" value="1"/>
</dbReference>
<evidence type="ECO:0000256" key="1">
    <source>
        <dbReference type="ARBA" id="ARBA00022603"/>
    </source>
</evidence>
<evidence type="ECO:0000313" key="7">
    <source>
        <dbReference type="Proteomes" id="UP000095192"/>
    </source>
</evidence>
<organism evidence="6 7">
    <name type="scientific">Cyclospora cayetanensis</name>
    <dbReference type="NCBI Taxonomy" id="88456"/>
    <lineage>
        <taxon>Eukaryota</taxon>
        <taxon>Sar</taxon>
        <taxon>Alveolata</taxon>
        <taxon>Apicomplexa</taxon>
        <taxon>Conoidasida</taxon>
        <taxon>Coccidia</taxon>
        <taxon>Eucoccidiorida</taxon>
        <taxon>Eimeriorina</taxon>
        <taxon>Eimeriidae</taxon>
        <taxon>Cyclospora</taxon>
    </lineage>
</organism>
<dbReference type="InParanoid" id="A0A1D3CYF7"/>